<evidence type="ECO:0000256" key="8">
    <source>
        <dbReference type="ARBA" id="ARBA00030585"/>
    </source>
</evidence>
<organism evidence="11 12">
    <name type="scientific">Spraguea lophii (strain 42_110)</name>
    <name type="common">Microsporidian parasite</name>
    <dbReference type="NCBI Taxonomy" id="1358809"/>
    <lineage>
        <taxon>Eukaryota</taxon>
        <taxon>Fungi</taxon>
        <taxon>Fungi incertae sedis</taxon>
        <taxon>Microsporidia</taxon>
        <taxon>Spragueidae</taxon>
        <taxon>Spraguea</taxon>
    </lineage>
</organism>
<evidence type="ECO:0000256" key="9">
    <source>
        <dbReference type="ARBA" id="ARBA00032122"/>
    </source>
</evidence>
<dbReference type="GO" id="GO:0006750">
    <property type="term" value="P:glutathione biosynthetic process"/>
    <property type="evidence" value="ECO:0007669"/>
    <property type="project" value="UniProtKB-UniRule"/>
</dbReference>
<keyword evidence="5 10" id="KW-0317">Glutathione biosynthesis</keyword>
<proteinExistence type="inferred from homology"/>
<evidence type="ECO:0000256" key="10">
    <source>
        <dbReference type="RuleBase" id="RU367135"/>
    </source>
</evidence>
<reference evidence="12" key="1">
    <citation type="journal article" date="2013" name="PLoS Genet.">
        <title>The genome of Spraguea lophii and the basis of host-microsporidian interactions.</title>
        <authorList>
            <person name="Campbell S.E."/>
            <person name="Williams T.A."/>
            <person name="Yousuf A."/>
            <person name="Soanes D.M."/>
            <person name="Paszkiewicz K.H."/>
            <person name="Williams B.A.P."/>
        </authorList>
    </citation>
    <scope>NUCLEOTIDE SEQUENCE [LARGE SCALE GENOMIC DNA]</scope>
    <source>
        <strain evidence="12">42_110</strain>
    </source>
</reference>
<evidence type="ECO:0000256" key="6">
    <source>
        <dbReference type="ARBA" id="ARBA00022741"/>
    </source>
</evidence>
<evidence type="ECO:0000256" key="1">
    <source>
        <dbReference type="ARBA" id="ARBA00005006"/>
    </source>
</evidence>
<dbReference type="GO" id="GO:0005524">
    <property type="term" value="F:ATP binding"/>
    <property type="evidence" value="ECO:0007669"/>
    <property type="project" value="UniProtKB-UniRule"/>
</dbReference>
<keyword evidence="7 10" id="KW-0067">ATP-binding</keyword>
<dbReference type="UniPathway" id="UPA00142">
    <property type="reaction ID" value="UER00209"/>
</dbReference>
<comment type="pathway">
    <text evidence="1 10">Sulfur metabolism; glutathione biosynthesis; glutathione from L-cysteine and L-glutamate: step 1/2.</text>
</comment>
<dbReference type="GO" id="GO:0004357">
    <property type="term" value="F:glutamate-cysteine ligase activity"/>
    <property type="evidence" value="ECO:0007669"/>
    <property type="project" value="UniProtKB-UniRule"/>
</dbReference>
<sequence length="717" mass="84191">MLMGLLKDESAMSWDKILLIKDELKRRGVEQFVKVYKMFKDKKVKNKWGYELELMLCAFEENNAKLMLCGEKLVEKLSNLNMNALPEFSSFMLEITPKEAYDDDLMDFCVVEYFLQKSLNTVKNGMQCFNKNSFPLGISTFPRFGVGNSFISKKPEAKICLCEIDSGRKKDLCMCQLHKKMVESGENKIESRNTDNHKGMSFESITFDNDLEDNIICMKRCNYMDYNFWDRGLNLKYEETNSLTFPDNAITDHSRFFSFTKNFINRRGKNIEGYIKIFQDKNTEKTKFKENDSLLIDSFGLGMGCCCLQVTIQPKSYMEAKFIYDQMAIVSALILRLTRATPFFNGFLTQTETRWDLLTYATDDRTDEERGVEYNKTGCEFNEGKIPKPRYSSIDLFISDHPALLEEYNDINVPKNEECLNILLKNRIEEKVANHISSLFIRDPMMVYEDSYENLILSKNKKSTKKINIEAEKELENKSDKEIINNHENASEKIHNNEGESLDLDDFLNIQSSNWRSVRFKQPSEKENDGWKIEVRTMEVQITPFEVTAFSIFTYLLSAAIIHHKINLYIPISLVDENIKRANIHNRKKEEYFKKLEKDNMKFYYRKNITDNNKAIIEEGTLDDIFNGTKNYIGLITYVKEYIDEKYKKSAKLHEYIDFISKKAKGEYLSISEYFRKFIFTHKDYKDDSKITEKIGNEIIKNIKDYTENNDYSYLKN</sequence>
<keyword evidence="12" id="KW-1185">Reference proteome</keyword>
<dbReference type="EMBL" id="ATCN01000397">
    <property type="protein sequence ID" value="EPR79119.1"/>
    <property type="molecule type" value="Genomic_DNA"/>
</dbReference>
<dbReference type="EC" id="6.3.2.2" evidence="3 10"/>
<evidence type="ECO:0000256" key="5">
    <source>
        <dbReference type="ARBA" id="ARBA00022684"/>
    </source>
</evidence>
<evidence type="ECO:0000256" key="2">
    <source>
        <dbReference type="ARBA" id="ARBA00008100"/>
    </source>
</evidence>
<dbReference type="InterPro" id="IPR004308">
    <property type="entry name" value="GCS"/>
</dbReference>
<dbReference type="OrthoDB" id="7939818at2759"/>
<dbReference type="VEuPathDB" id="MicrosporidiaDB:SLOPH_380"/>
<comment type="caution">
    <text evidence="11">The sequence shown here is derived from an EMBL/GenBank/DDBJ whole genome shotgun (WGS) entry which is preliminary data.</text>
</comment>
<evidence type="ECO:0000313" key="12">
    <source>
        <dbReference type="Proteomes" id="UP000014978"/>
    </source>
</evidence>
<dbReference type="AlphaFoldDB" id="S7XJC1"/>
<accession>S7XJC1</accession>
<dbReference type="HOGENOM" id="CLU_009894_0_0_1"/>
<dbReference type="PANTHER" id="PTHR11164">
    <property type="entry name" value="GLUTAMATE CYSTEINE LIGASE"/>
    <property type="match status" value="1"/>
</dbReference>
<dbReference type="Pfam" id="PF03074">
    <property type="entry name" value="GCS"/>
    <property type="match status" value="2"/>
</dbReference>
<dbReference type="STRING" id="1358809.S7XJC1"/>
<dbReference type="PANTHER" id="PTHR11164:SF0">
    <property type="entry name" value="GLUTAMATE--CYSTEINE LIGASE CATALYTIC SUBUNIT"/>
    <property type="match status" value="1"/>
</dbReference>
<dbReference type="Proteomes" id="UP000014978">
    <property type="component" value="Unassembled WGS sequence"/>
</dbReference>
<name>S7XJC1_SPRLO</name>
<evidence type="ECO:0000256" key="3">
    <source>
        <dbReference type="ARBA" id="ARBA00012220"/>
    </source>
</evidence>
<dbReference type="Gene3D" id="3.30.590.50">
    <property type="match status" value="2"/>
</dbReference>
<evidence type="ECO:0000313" key="11">
    <source>
        <dbReference type="EMBL" id="EPR79119.1"/>
    </source>
</evidence>
<keyword evidence="6 10" id="KW-0547">Nucleotide-binding</keyword>
<keyword evidence="4 10" id="KW-0436">Ligase</keyword>
<evidence type="ECO:0000256" key="7">
    <source>
        <dbReference type="ARBA" id="ARBA00022840"/>
    </source>
</evidence>
<evidence type="ECO:0000256" key="4">
    <source>
        <dbReference type="ARBA" id="ARBA00022598"/>
    </source>
</evidence>
<dbReference type="InParanoid" id="S7XJC1"/>
<dbReference type="FunCoup" id="S7XJC1">
    <property type="interactions" value="54"/>
</dbReference>
<dbReference type="Gene3D" id="1.10.8.960">
    <property type="match status" value="1"/>
</dbReference>
<comment type="catalytic activity">
    <reaction evidence="10">
        <text>L-cysteine + L-glutamate + ATP = gamma-L-glutamyl-L-cysteine + ADP + phosphate + H(+)</text>
        <dbReference type="Rhea" id="RHEA:13285"/>
        <dbReference type="ChEBI" id="CHEBI:15378"/>
        <dbReference type="ChEBI" id="CHEBI:29985"/>
        <dbReference type="ChEBI" id="CHEBI:30616"/>
        <dbReference type="ChEBI" id="CHEBI:35235"/>
        <dbReference type="ChEBI" id="CHEBI:43474"/>
        <dbReference type="ChEBI" id="CHEBI:58173"/>
        <dbReference type="ChEBI" id="CHEBI:456216"/>
        <dbReference type="EC" id="6.3.2.2"/>
    </reaction>
</comment>
<dbReference type="InterPro" id="IPR014746">
    <property type="entry name" value="Gln_synth/guanido_kin_cat_dom"/>
</dbReference>
<protein>
    <recommendedName>
        <fullName evidence="3 10">Glutamate--cysteine ligase</fullName>
        <ecNumber evidence="3 10">6.3.2.2</ecNumber>
    </recommendedName>
    <alternativeName>
        <fullName evidence="9 10">Gamma-ECS</fullName>
    </alternativeName>
    <alternativeName>
        <fullName evidence="8 10">Gamma-glutamylcysteine synthetase</fullName>
    </alternativeName>
</protein>
<comment type="similarity">
    <text evidence="2 10">Belongs to the glutamate--cysteine ligase type 3 family.</text>
</comment>
<dbReference type="SUPFAM" id="SSF55931">
    <property type="entry name" value="Glutamine synthetase/guanido kinase"/>
    <property type="match status" value="1"/>
</dbReference>
<dbReference type="OMA" id="ATWMRRF"/>
<gene>
    <name evidence="11" type="ORF">SLOPH_380</name>
</gene>